<dbReference type="Gene3D" id="3.40.720.10">
    <property type="entry name" value="Alkaline Phosphatase, subunit A"/>
    <property type="match status" value="1"/>
</dbReference>
<dbReference type="InterPro" id="IPR017850">
    <property type="entry name" value="Alkaline_phosphatase_core_sf"/>
</dbReference>
<organism evidence="2">
    <name type="scientific">marine sediment metagenome</name>
    <dbReference type="NCBI Taxonomy" id="412755"/>
    <lineage>
        <taxon>unclassified sequences</taxon>
        <taxon>metagenomes</taxon>
        <taxon>ecological metagenomes</taxon>
    </lineage>
</organism>
<name>X0TDX2_9ZZZZ</name>
<reference evidence="2" key="1">
    <citation type="journal article" date="2014" name="Front. Microbiol.">
        <title>High frequency of phylogenetically diverse reductive dehalogenase-homologous genes in deep subseafloor sedimentary metagenomes.</title>
        <authorList>
            <person name="Kawai M."/>
            <person name="Futagami T."/>
            <person name="Toyoda A."/>
            <person name="Takaki Y."/>
            <person name="Nishi S."/>
            <person name="Hori S."/>
            <person name="Arai W."/>
            <person name="Tsubouchi T."/>
            <person name="Morono Y."/>
            <person name="Uchiyama I."/>
            <person name="Ito T."/>
            <person name="Fujiyama A."/>
            <person name="Inagaki F."/>
            <person name="Takami H."/>
        </authorList>
    </citation>
    <scope>NUCLEOTIDE SEQUENCE</scope>
    <source>
        <strain evidence="2">Expedition CK06-06</strain>
    </source>
</reference>
<sequence length="167" mass="19103">ALAGLKPGPTFQGKSFARLLSNPKASIRDYVYTEHNWHDYQAHERGVRSKRYLYIRNAFPHLPGTPPADAVRSITYRNMQQLQAAGKLPPEQQGCFVTPRPAEELYDTLNDPYSLQNLAGDPQYAEVLNEMRQAHEEWRRRTGDKVPVNPTPDRFDRETGQRLEPSG</sequence>
<gene>
    <name evidence="2" type="ORF">S01H1_04714</name>
</gene>
<dbReference type="SUPFAM" id="SSF53649">
    <property type="entry name" value="Alkaline phosphatase-like"/>
    <property type="match status" value="1"/>
</dbReference>
<dbReference type="EMBL" id="BARS01002475">
    <property type="protein sequence ID" value="GAF85476.1"/>
    <property type="molecule type" value="Genomic_DNA"/>
</dbReference>
<accession>X0TDX2</accession>
<evidence type="ECO:0008006" key="3">
    <source>
        <dbReference type="Google" id="ProtNLM"/>
    </source>
</evidence>
<evidence type="ECO:0000313" key="2">
    <source>
        <dbReference type="EMBL" id="GAF85476.1"/>
    </source>
</evidence>
<dbReference type="AlphaFoldDB" id="X0TDX2"/>
<comment type="caution">
    <text evidence="2">The sequence shown here is derived from an EMBL/GenBank/DDBJ whole genome shotgun (WGS) entry which is preliminary data.</text>
</comment>
<feature type="region of interest" description="Disordered" evidence="1">
    <location>
        <begin position="138"/>
        <end position="167"/>
    </location>
</feature>
<evidence type="ECO:0000256" key="1">
    <source>
        <dbReference type="SAM" id="MobiDB-lite"/>
    </source>
</evidence>
<feature type="non-terminal residue" evidence="2">
    <location>
        <position position="1"/>
    </location>
</feature>
<protein>
    <recommendedName>
        <fullName evidence="3">N-sulphoglucosamine sulphohydrolase C-terminal domain-containing protein</fullName>
    </recommendedName>
</protein>
<proteinExistence type="predicted"/>